<protein>
    <submittedName>
        <fullName evidence="1">Uncharacterized protein</fullName>
    </submittedName>
</protein>
<dbReference type="Proteomes" id="UP000007963">
    <property type="component" value="Unassembled WGS sequence"/>
</dbReference>
<dbReference type="AlphaFoldDB" id="Q0C8E0"/>
<name>Q0C8E0_ASPTN</name>
<evidence type="ECO:0000313" key="1">
    <source>
        <dbReference type="EMBL" id="EAU29493.1"/>
    </source>
</evidence>
<dbReference type="HOGENOM" id="CLU_2249560_0_0_1"/>
<sequence>MLDGLHQWTTDARRQHSGTAKDVPLSRIILENLNGTIRDGVAGQILCVLLLEVPFRVSAVADQFTKVAGHPASIIGRCGPGGLLAAEIIPNRSDQPWRWPGVVS</sequence>
<evidence type="ECO:0000313" key="2">
    <source>
        <dbReference type="Proteomes" id="UP000007963"/>
    </source>
</evidence>
<proteinExistence type="predicted"/>
<dbReference type="VEuPathDB" id="FungiDB:ATEG_10044"/>
<dbReference type="GeneID" id="4319594"/>
<organism evidence="1 2">
    <name type="scientific">Aspergillus terreus (strain NIH 2624 / FGSC A1156)</name>
    <dbReference type="NCBI Taxonomy" id="341663"/>
    <lineage>
        <taxon>Eukaryota</taxon>
        <taxon>Fungi</taxon>
        <taxon>Dikarya</taxon>
        <taxon>Ascomycota</taxon>
        <taxon>Pezizomycotina</taxon>
        <taxon>Eurotiomycetes</taxon>
        <taxon>Eurotiomycetidae</taxon>
        <taxon>Eurotiales</taxon>
        <taxon>Aspergillaceae</taxon>
        <taxon>Aspergillus</taxon>
        <taxon>Aspergillus subgen. Circumdati</taxon>
    </lineage>
</organism>
<accession>Q0C8E0</accession>
<gene>
    <name evidence="1" type="ORF">ATEG_10044</name>
</gene>
<dbReference type="RefSeq" id="XP_001209346.1">
    <property type="nucleotide sequence ID" value="XM_001209346.1"/>
</dbReference>
<reference evidence="2" key="1">
    <citation type="submission" date="2005-09" db="EMBL/GenBank/DDBJ databases">
        <title>Annotation of the Aspergillus terreus NIH2624 genome.</title>
        <authorList>
            <person name="Birren B.W."/>
            <person name="Lander E.S."/>
            <person name="Galagan J.E."/>
            <person name="Nusbaum C."/>
            <person name="Devon K."/>
            <person name="Henn M."/>
            <person name="Ma L.-J."/>
            <person name="Jaffe D.B."/>
            <person name="Butler J."/>
            <person name="Alvarez P."/>
            <person name="Gnerre S."/>
            <person name="Grabherr M."/>
            <person name="Kleber M."/>
            <person name="Mauceli E.W."/>
            <person name="Brockman W."/>
            <person name="Rounsley S."/>
            <person name="Young S.K."/>
            <person name="LaButti K."/>
            <person name="Pushparaj V."/>
            <person name="DeCaprio D."/>
            <person name="Crawford M."/>
            <person name="Koehrsen M."/>
            <person name="Engels R."/>
            <person name="Montgomery P."/>
            <person name="Pearson M."/>
            <person name="Howarth C."/>
            <person name="Larson L."/>
            <person name="Luoma S."/>
            <person name="White J."/>
            <person name="Alvarado L."/>
            <person name="Kodira C.D."/>
            <person name="Zeng Q."/>
            <person name="Oleary S."/>
            <person name="Yandava C."/>
            <person name="Denning D.W."/>
            <person name="Nierman W.C."/>
            <person name="Milne T."/>
            <person name="Madden K."/>
        </authorList>
    </citation>
    <scope>NUCLEOTIDE SEQUENCE [LARGE SCALE GENOMIC DNA]</scope>
    <source>
        <strain evidence="2">NIH 2624 / FGSC A1156</strain>
    </source>
</reference>
<dbReference type="EMBL" id="CH476609">
    <property type="protein sequence ID" value="EAU29493.1"/>
    <property type="molecule type" value="Genomic_DNA"/>
</dbReference>